<keyword evidence="6 15" id="KW-0812">Transmembrane</keyword>
<keyword evidence="4" id="KW-0444">Lipid biosynthesis</keyword>
<evidence type="ECO:0000256" key="3">
    <source>
        <dbReference type="ARBA" id="ARBA00022475"/>
    </source>
</evidence>
<evidence type="ECO:0000313" key="17">
    <source>
        <dbReference type="Proteomes" id="UP001596267"/>
    </source>
</evidence>
<dbReference type="PANTHER" id="PTHR34299:SF1">
    <property type="entry name" value="DIACYLGLYCEROL KINASE"/>
    <property type="match status" value="1"/>
</dbReference>
<comment type="subcellular location">
    <subcellularLocation>
        <location evidence="1">Cell membrane</location>
        <topology evidence="1">Multi-pass membrane protein</topology>
    </subcellularLocation>
</comment>
<dbReference type="Gene3D" id="1.10.287.3610">
    <property type="match status" value="1"/>
</dbReference>
<evidence type="ECO:0000256" key="6">
    <source>
        <dbReference type="ARBA" id="ARBA00022692"/>
    </source>
</evidence>
<sequence>MVHHPRRHKQLIESFKDAISGFVNAFIQERNLHIQIVAAIFVIVFSLIIHIHFVELLIVFVLIGGVISLELMNTAIERVVDLVTQEQHPMAKAAKDTAAAAVWWFSVISAVIYLFIVVGTLIGQS</sequence>
<evidence type="ECO:0000256" key="1">
    <source>
        <dbReference type="ARBA" id="ARBA00004651"/>
    </source>
</evidence>
<dbReference type="EMBL" id="JBHSTQ010000001">
    <property type="protein sequence ID" value="MFC6384997.1"/>
    <property type="molecule type" value="Genomic_DNA"/>
</dbReference>
<keyword evidence="12 15" id="KW-0472">Membrane</keyword>
<evidence type="ECO:0000256" key="2">
    <source>
        <dbReference type="ARBA" id="ARBA00005967"/>
    </source>
</evidence>
<dbReference type="Proteomes" id="UP001596267">
    <property type="component" value="Unassembled WGS sequence"/>
</dbReference>
<dbReference type="RefSeq" id="WP_253053907.1">
    <property type="nucleotide sequence ID" value="NZ_JAMXWN010000005.1"/>
</dbReference>
<evidence type="ECO:0000256" key="13">
    <source>
        <dbReference type="ARBA" id="ARBA00023209"/>
    </source>
</evidence>
<evidence type="ECO:0000256" key="11">
    <source>
        <dbReference type="ARBA" id="ARBA00023098"/>
    </source>
</evidence>
<keyword evidence="5 16" id="KW-0808">Transferase</keyword>
<name>A0ABW1W918_9BACL</name>
<protein>
    <submittedName>
        <fullName evidence="16">Diacylglycerol kinase family protein</fullName>
        <ecNumber evidence="16">2.7.1.-</ecNumber>
    </submittedName>
</protein>
<organism evidence="16 17">
    <name type="scientific">Sporolactobacillus kofuensis</name>
    <dbReference type="NCBI Taxonomy" id="269672"/>
    <lineage>
        <taxon>Bacteria</taxon>
        <taxon>Bacillati</taxon>
        <taxon>Bacillota</taxon>
        <taxon>Bacilli</taxon>
        <taxon>Bacillales</taxon>
        <taxon>Sporolactobacillaceae</taxon>
        <taxon>Sporolactobacillus</taxon>
    </lineage>
</organism>
<dbReference type="PROSITE" id="PS01069">
    <property type="entry name" value="DAGK_PROKAR"/>
    <property type="match status" value="1"/>
</dbReference>
<evidence type="ECO:0000256" key="9">
    <source>
        <dbReference type="ARBA" id="ARBA00022840"/>
    </source>
</evidence>
<proteinExistence type="inferred from homology"/>
<keyword evidence="14" id="KW-1208">Phospholipid metabolism</keyword>
<evidence type="ECO:0000256" key="5">
    <source>
        <dbReference type="ARBA" id="ARBA00022679"/>
    </source>
</evidence>
<evidence type="ECO:0000256" key="15">
    <source>
        <dbReference type="SAM" id="Phobius"/>
    </source>
</evidence>
<evidence type="ECO:0000256" key="8">
    <source>
        <dbReference type="ARBA" id="ARBA00022777"/>
    </source>
</evidence>
<keyword evidence="7" id="KW-0547">Nucleotide-binding</keyword>
<keyword evidence="17" id="KW-1185">Reference proteome</keyword>
<feature type="transmembrane region" description="Helical" evidence="15">
    <location>
        <begin position="97"/>
        <end position="122"/>
    </location>
</feature>
<comment type="similarity">
    <text evidence="2">Belongs to the bacterial diacylglycerol kinase family.</text>
</comment>
<accession>A0ABW1W918</accession>
<feature type="transmembrane region" description="Helical" evidence="15">
    <location>
        <begin position="32"/>
        <end position="51"/>
    </location>
</feature>
<keyword evidence="8 16" id="KW-0418">Kinase</keyword>
<evidence type="ECO:0000256" key="10">
    <source>
        <dbReference type="ARBA" id="ARBA00022989"/>
    </source>
</evidence>
<dbReference type="GO" id="GO:0016301">
    <property type="term" value="F:kinase activity"/>
    <property type="evidence" value="ECO:0007669"/>
    <property type="project" value="UniProtKB-KW"/>
</dbReference>
<keyword evidence="11" id="KW-0443">Lipid metabolism</keyword>
<evidence type="ECO:0000256" key="7">
    <source>
        <dbReference type="ARBA" id="ARBA00022741"/>
    </source>
</evidence>
<feature type="transmembrane region" description="Helical" evidence="15">
    <location>
        <begin position="57"/>
        <end position="76"/>
    </location>
</feature>
<dbReference type="PANTHER" id="PTHR34299">
    <property type="entry name" value="DIACYLGLYCEROL KINASE"/>
    <property type="match status" value="1"/>
</dbReference>
<keyword evidence="3" id="KW-1003">Cell membrane</keyword>
<comment type="caution">
    <text evidence="16">The sequence shown here is derived from an EMBL/GenBank/DDBJ whole genome shotgun (WGS) entry which is preliminary data.</text>
</comment>
<gene>
    <name evidence="16" type="ORF">ACFP7A_00145</name>
</gene>
<evidence type="ECO:0000256" key="14">
    <source>
        <dbReference type="ARBA" id="ARBA00023264"/>
    </source>
</evidence>
<keyword evidence="13" id="KW-0594">Phospholipid biosynthesis</keyword>
<evidence type="ECO:0000256" key="12">
    <source>
        <dbReference type="ARBA" id="ARBA00023136"/>
    </source>
</evidence>
<reference evidence="17" key="1">
    <citation type="journal article" date="2019" name="Int. J. Syst. Evol. Microbiol.">
        <title>The Global Catalogue of Microorganisms (GCM) 10K type strain sequencing project: providing services to taxonomists for standard genome sequencing and annotation.</title>
        <authorList>
            <consortium name="The Broad Institute Genomics Platform"/>
            <consortium name="The Broad Institute Genome Sequencing Center for Infectious Disease"/>
            <person name="Wu L."/>
            <person name="Ma J."/>
        </authorList>
    </citation>
    <scope>NUCLEOTIDE SEQUENCE [LARGE SCALE GENOMIC DNA]</scope>
    <source>
        <strain evidence="17">CCUG 42001</strain>
    </source>
</reference>
<dbReference type="CDD" id="cd14265">
    <property type="entry name" value="UDPK_IM_like"/>
    <property type="match status" value="1"/>
</dbReference>
<dbReference type="InterPro" id="IPR033717">
    <property type="entry name" value="UDPK"/>
</dbReference>
<evidence type="ECO:0000256" key="4">
    <source>
        <dbReference type="ARBA" id="ARBA00022516"/>
    </source>
</evidence>
<dbReference type="Pfam" id="PF01219">
    <property type="entry name" value="DAGK_prokar"/>
    <property type="match status" value="1"/>
</dbReference>
<keyword evidence="9" id="KW-0067">ATP-binding</keyword>
<dbReference type="InterPro" id="IPR000829">
    <property type="entry name" value="DAGK"/>
</dbReference>
<dbReference type="InterPro" id="IPR036945">
    <property type="entry name" value="DAGK_sf"/>
</dbReference>
<keyword evidence="10 15" id="KW-1133">Transmembrane helix</keyword>
<evidence type="ECO:0000313" key="16">
    <source>
        <dbReference type="EMBL" id="MFC6384997.1"/>
    </source>
</evidence>
<dbReference type="EC" id="2.7.1.-" evidence="16"/>